<comment type="caution">
    <text evidence="2">The sequence shown here is derived from an EMBL/GenBank/DDBJ whole genome shotgun (WGS) entry which is preliminary data.</text>
</comment>
<dbReference type="RefSeq" id="WP_111650313.1">
    <property type="nucleotide sequence ID" value="NZ_JACHWI010000007.1"/>
</dbReference>
<reference evidence="2 3" key="1">
    <citation type="submission" date="2018-06" db="EMBL/GenBank/DDBJ databases">
        <title>Genomic Encyclopedia of Type Strains, Phase III (KMG-III): the genomes of soil and plant-associated and newly described type strains.</title>
        <authorList>
            <person name="Whitman W."/>
        </authorList>
    </citation>
    <scope>NUCLEOTIDE SEQUENCE [LARGE SCALE GENOMIC DNA]</scope>
    <source>
        <strain evidence="2 3">CGMCC 4.7090</strain>
    </source>
</reference>
<evidence type="ECO:0000313" key="3">
    <source>
        <dbReference type="Proteomes" id="UP000249341"/>
    </source>
</evidence>
<feature type="transmembrane region" description="Helical" evidence="1">
    <location>
        <begin position="227"/>
        <end position="248"/>
    </location>
</feature>
<dbReference type="EMBL" id="QLMJ01000008">
    <property type="protein sequence ID" value="RAK36474.1"/>
    <property type="molecule type" value="Genomic_DNA"/>
</dbReference>
<accession>A0A327ZG23</accession>
<feature type="transmembrane region" description="Helical" evidence="1">
    <location>
        <begin position="177"/>
        <end position="198"/>
    </location>
</feature>
<feature type="transmembrane region" description="Helical" evidence="1">
    <location>
        <begin position="101"/>
        <end position="126"/>
    </location>
</feature>
<protein>
    <recommendedName>
        <fullName evidence="4">ABC-2 family transporter</fullName>
    </recommendedName>
</protein>
<feature type="transmembrane region" description="Helical" evidence="1">
    <location>
        <begin position="26"/>
        <end position="46"/>
    </location>
</feature>
<sequence length="253" mass="24989">MTTMSLSRRGVLAGEWTKFSTLRSTWVTTGVSALLVVALGLIAATVGDSATGMDAVSLALSGTTLAALAVGVLGVLLSAGEYSTGMIRATFTAVPARLPVLWAKALIAGGTAFAVMTIAAVVAFLAGNPLLDSGLTALGLGDAGVLRALAGAGAYLGLVAVLGVALGMLLRSSAGSIATLAGVLLILPGLVMLLPGSLAESVSPYLPSNAGSAIMSVNPSDGSLSPWAGLAVFTGYVVVTLGAAAYRLRKSDV</sequence>
<gene>
    <name evidence="2" type="ORF">B0I29_10863</name>
</gene>
<name>A0A327ZG23_9ACTN</name>
<keyword evidence="1" id="KW-0472">Membrane</keyword>
<feature type="transmembrane region" description="Helical" evidence="1">
    <location>
        <begin position="146"/>
        <end position="170"/>
    </location>
</feature>
<evidence type="ECO:0000256" key="1">
    <source>
        <dbReference type="SAM" id="Phobius"/>
    </source>
</evidence>
<feature type="transmembrane region" description="Helical" evidence="1">
    <location>
        <begin position="58"/>
        <end position="80"/>
    </location>
</feature>
<keyword evidence="1" id="KW-1133">Transmembrane helix</keyword>
<evidence type="ECO:0008006" key="4">
    <source>
        <dbReference type="Google" id="ProtNLM"/>
    </source>
</evidence>
<proteinExistence type="predicted"/>
<evidence type="ECO:0000313" key="2">
    <source>
        <dbReference type="EMBL" id="RAK36474.1"/>
    </source>
</evidence>
<dbReference type="AlphaFoldDB" id="A0A327ZG23"/>
<organism evidence="2 3">
    <name type="scientific">Actinoplanes lutulentus</name>
    <dbReference type="NCBI Taxonomy" id="1287878"/>
    <lineage>
        <taxon>Bacteria</taxon>
        <taxon>Bacillati</taxon>
        <taxon>Actinomycetota</taxon>
        <taxon>Actinomycetes</taxon>
        <taxon>Micromonosporales</taxon>
        <taxon>Micromonosporaceae</taxon>
        <taxon>Actinoplanes</taxon>
    </lineage>
</organism>
<dbReference type="Proteomes" id="UP000249341">
    <property type="component" value="Unassembled WGS sequence"/>
</dbReference>
<keyword evidence="1" id="KW-0812">Transmembrane</keyword>
<keyword evidence="3" id="KW-1185">Reference proteome</keyword>
<dbReference type="OrthoDB" id="3297477at2"/>